<evidence type="ECO:0000256" key="2">
    <source>
        <dbReference type="ARBA" id="ARBA00004613"/>
    </source>
</evidence>
<keyword evidence="6 12" id="KW-0479">Metal-binding</keyword>
<keyword evidence="8 12" id="KW-0378">Hydrolase</keyword>
<protein>
    <recommendedName>
        <fullName evidence="12">Extracellular metalloproteinase</fullName>
        <ecNumber evidence="12">3.4.24.-</ecNumber>
    </recommendedName>
    <alternativeName>
        <fullName evidence="12">Fungalysin</fullName>
    </alternativeName>
</protein>
<keyword evidence="10 12" id="KW-0482">Metalloprotease</keyword>
<dbReference type="EMBL" id="JBBXMP010000015">
    <property type="protein sequence ID" value="KAL0069021.1"/>
    <property type="molecule type" value="Genomic_DNA"/>
</dbReference>
<dbReference type="CDD" id="cd09596">
    <property type="entry name" value="M36"/>
    <property type="match status" value="1"/>
</dbReference>
<name>A0ABR3A4W1_9AGAR</name>
<feature type="compositionally biased region" description="Basic residues" evidence="13">
    <location>
        <begin position="32"/>
        <end position="41"/>
    </location>
</feature>
<dbReference type="Pfam" id="PF02128">
    <property type="entry name" value="Peptidase_M36"/>
    <property type="match status" value="1"/>
</dbReference>
<evidence type="ECO:0000256" key="10">
    <source>
        <dbReference type="ARBA" id="ARBA00023049"/>
    </source>
</evidence>
<evidence type="ECO:0000256" key="9">
    <source>
        <dbReference type="ARBA" id="ARBA00022833"/>
    </source>
</evidence>
<evidence type="ECO:0000313" key="15">
    <source>
        <dbReference type="EMBL" id="KAL0069021.1"/>
    </source>
</evidence>
<evidence type="ECO:0000256" key="3">
    <source>
        <dbReference type="ARBA" id="ARBA00006006"/>
    </source>
</evidence>
<evidence type="ECO:0000259" key="14">
    <source>
        <dbReference type="Pfam" id="PF07504"/>
    </source>
</evidence>
<evidence type="ECO:0000256" key="1">
    <source>
        <dbReference type="ARBA" id="ARBA00001947"/>
    </source>
</evidence>
<organism evidence="15 16">
    <name type="scientific">Marasmius tenuissimus</name>
    <dbReference type="NCBI Taxonomy" id="585030"/>
    <lineage>
        <taxon>Eukaryota</taxon>
        <taxon>Fungi</taxon>
        <taxon>Dikarya</taxon>
        <taxon>Basidiomycota</taxon>
        <taxon>Agaricomycotina</taxon>
        <taxon>Agaricomycetes</taxon>
        <taxon>Agaricomycetidae</taxon>
        <taxon>Agaricales</taxon>
        <taxon>Marasmiineae</taxon>
        <taxon>Marasmiaceae</taxon>
        <taxon>Marasmius</taxon>
    </lineage>
</organism>
<dbReference type="Proteomes" id="UP001437256">
    <property type="component" value="Unassembled WGS sequence"/>
</dbReference>
<evidence type="ECO:0000313" key="16">
    <source>
        <dbReference type="Proteomes" id="UP001437256"/>
    </source>
</evidence>
<evidence type="ECO:0000256" key="13">
    <source>
        <dbReference type="SAM" id="MobiDB-lite"/>
    </source>
</evidence>
<dbReference type="InterPro" id="IPR011096">
    <property type="entry name" value="FTP_domain"/>
</dbReference>
<comment type="subcellular location">
    <subcellularLocation>
        <location evidence="2 12">Secreted</location>
    </subcellularLocation>
</comment>
<gene>
    <name evidence="15" type="ORF">AAF712_004015</name>
</gene>
<feature type="chain" id="PRO_5045003183" description="Extracellular metalloproteinase" evidence="12">
    <location>
        <begin position="24"/>
        <end position="610"/>
    </location>
</feature>
<keyword evidence="5 12" id="KW-0645">Protease</keyword>
<dbReference type="PANTHER" id="PTHR33478:SF1">
    <property type="entry name" value="EXTRACELLULAR METALLOPROTEINASE MEP"/>
    <property type="match status" value="1"/>
</dbReference>
<evidence type="ECO:0000256" key="12">
    <source>
        <dbReference type="RuleBase" id="RU364017"/>
    </source>
</evidence>
<comment type="similarity">
    <text evidence="3 12">Belongs to the peptidase M36 family.</text>
</comment>
<feature type="domain" description="FTP" evidence="14">
    <location>
        <begin position="113"/>
        <end position="144"/>
    </location>
</feature>
<comment type="cofactor">
    <cofactor evidence="1 12">
        <name>Zn(2+)</name>
        <dbReference type="ChEBI" id="CHEBI:29105"/>
    </cofactor>
</comment>
<keyword evidence="11 12" id="KW-0865">Zymogen</keyword>
<dbReference type="InterPro" id="IPR050371">
    <property type="entry name" value="Fungal_virulence_M36"/>
</dbReference>
<feature type="region of interest" description="Disordered" evidence="13">
    <location>
        <begin position="24"/>
        <end position="44"/>
    </location>
</feature>
<dbReference type="SUPFAM" id="SSF55486">
    <property type="entry name" value="Metalloproteases ('zincins'), catalytic domain"/>
    <property type="match status" value="1"/>
</dbReference>
<feature type="compositionally biased region" description="Polar residues" evidence="13">
    <location>
        <begin position="286"/>
        <end position="295"/>
    </location>
</feature>
<dbReference type="InterPro" id="IPR027268">
    <property type="entry name" value="Peptidase_M4/M1_CTD_sf"/>
</dbReference>
<sequence>MPSFSNILSFVLIAISCASLSEAAPSPPAAKHSTHRRRTVGRRGAEVESFYPETTFKTFGVGDENASTVSSLLGATLEDTTLSALTSFLNNGMNLSELSFTAGHSSGNSNFGYIRQQYDGIPIANAVANVVVKGGKLLSVGSSFVDTKNIASSKPTFDLSEAIRVAEDFLECTHNGDVEPTLEYLARPDGSVALAHVIQVRNEEDHTWYEAFVDAHDGKTLHINDFVAHATYNAIPMGQFSVESGYKLVVNPEDSAVSPLGWHNDGSGQTNMTSGNNVLSFKGTRAATTTQSSEGPTFDYPYDTSLEPSDPKNEDASRVQAFYTANMMHDIFYRYGFTETTYNFQNTNFGKGAREHDRMLMFVQHSAGTDNANIAVPPERDGVFELGIPIHEITHGLTVRMTGGGTARCLQTVESGGLGEGWSDALADWVQQTPEMKDFVTGSYVLPNRPGGIRQYPYSTSAEVNPLRYSSIPAQNGLVHGEPVYRLAKPSPADSDAIERQILARANILHNVLASLVSSKGFSSAAYTNPDGSEGNVVFLRLLVDALAIQPCNPTFIQARDAWIQADANRYDGEHKCALWKAFASRGLGVDAKPASENYQDGEGVPNECQ</sequence>
<keyword evidence="7 12" id="KW-0732">Signal</keyword>
<evidence type="ECO:0000256" key="11">
    <source>
        <dbReference type="ARBA" id="ARBA00023145"/>
    </source>
</evidence>
<dbReference type="Gene3D" id="3.10.170.10">
    <property type="match status" value="1"/>
</dbReference>
<dbReference type="InterPro" id="IPR001842">
    <property type="entry name" value="Peptidase_M36"/>
</dbReference>
<dbReference type="Pfam" id="PF07504">
    <property type="entry name" value="FTP"/>
    <property type="match status" value="1"/>
</dbReference>
<evidence type="ECO:0000256" key="5">
    <source>
        <dbReference type="ARBA" id="ARBA00022670"/>
    </source>
</evidence>
<accession>A0ABR3A4W1</accession>
<reference evidence="15 16" key="1">
    <citation type="submission" date="2024-05" db="EMBL/GenBank/DDBJ databases">
        <title>A draft genome resource for the thread blight pathogen Marasmius tenuissimus strain MS-2.</title>
        <authorList>
            <person name="Yulfo-Soto G.E."/>
            <person name="Baruah I.K."/>
            <person name="Amoako-Attah I."/>
            <person name="Bukari Y."/>
            <person name="Meinhardt L.W."/>
            <person name="Bailey B.A."/>
            <person name="Cohen S.P."/>
        </authorList>
    </citation>
    <scope>NUCLEOTIDE SEQUENCE [LARGE SCALE GENOMIC DNA]</scope>
    <source>
        <strain evidence="15 16">MS-2</strain>
    </source>
</reference>
<evidence type="ECO:0000256" key="8">
    <source>
        <dbReference type="ARBA" id="ARBA00022801"/>
    </source>
</evidence>
<dbReference type="EC" id="3.4.24.-" evidence="12"/>
<evidence type="ECO:0000256" key="7">
    <source>
        <dbReference type="ARBA" id="ARBA00022729"/>
    </source>
</evidence>
<keyword evidence="9 12" id="KW-0862">Zinc</keyword>
<evidence type="ECO:0000256" key="6">
    <source>
        <dbReference type="ARBA" id="ARBA00022723"/>
    </source>
</evidence>
<keyword evidence="16" id="KW-1185">Reference proteome</keyword>
<proteinExistence type="inferred from homology"/>
<comment type="caution">
    <text evidence="15">The sequence shown here is derived from an EMBL/GenBank/DDBJ whole genome shotgun (WGS) entry which is preliminary data.</text>
</comment>
<dbReference type="PANTHER" id="PTHR33478">
    <property type="entry name" value="EXTRACELLULAR METALLOPROTEINASE MEP"/>
    <property type="match status" value="1"/>
</dbReference>
<dbReference type="PRINTS" id="PR00999">
    <property type="entry name" value="FUNGALYSIN"/>
</dbReference>
<dbReference type="Gene3D" id="1.10.390.10">
    <property type="entry name" value="Neutral Protease Domain 2"/>
    <property type="match status" value="1"/>
</dbReference>
<feature type="region of interest" description="Disordered" evidence="13">
    <location>
        <begin position="284"/>
        <end position="314"/>
    </location>
</feature>
<keyword evidence="4 12" id="KW-0964">Secreted</keyword>
<evidence type="ECO:0000256" key="4">
    <source>
        <dbReference type="ARBA" id="ARBA00022525"/>
    </source>
</evidence>
<feature type="signal peptide" evidence="12">
    <location>
        <begin position="1"/>
        <end position="23"/>
    </location>
</feature>